<dbReference type="Pfam" id="PF08841">
    <property type="entry name" value="DDR"/>
    <property type="match status" value="1"/>
</dbReference>
<gene>
    <name evidence="2" type="primary">ddrA_2</name>
    <name evidence="2" type="ORF">NCTC7102_04711</name>
</gene>
<reference evidence="2 3" key="1">
    <citation type="submission" date="2018-12" db="EMBL/GenBank/DDBJ databases">
        <authorList>
            <consortium name="Pathogen Informatics"/>
        </authorList>
    </citation>
    <scope>NUCLEOTIDE SEQUENCE [LARGE SCALE GENOMIC DNA]</scope>
    <source>
        <strain evidence="2 3">NCTC7102</strain>
    </source>
</reference>
<dbReference type="EMBL" id="LR133909">
    <property type="protein sequence ID" value="VDY45157.1"/>
    <property type="molecule type" value="Genomic_DNA"/>
</dbReference>
<dbReference type="AlphaFoldDB" id="A0A447JMP5"/>
<evidence type="ECO:0000313" key="2">
    <source>
        <dbReference type="EMBL" id="VDY45157.1"/>
    </source>
</evidence>
<organism evidence="2 3">
    <name type="scientific">Salmonella enterica subsp. enterica serovar Daytona</name>
    <dbReference type="NCBI Taxonomy" id="1962639"/>
    <lineage>
        <taxon>Bacteria</taxon>
        <taxon>Pseudomonadati</taxon>
        <taxon>Pseudomonadota</taxon>
        <taxon>Gammaproteobacteria</taxon>
        <taxon>Enterobacterales</taxon>
        <taxon>Enterobacteriaceae</taxon>
        <taxon>Salmonella</taxon>
    </lineage>
</organism>
<proteinExistence type="predicted"/>
<evidence type="ECO:0000313" key="3">
    <source>
        <dbReference type="Proteomes" id="UP000281393"/>
    </source>
</evidence>
<dbReference type="InterPro" id="IPR030994">
    <property type="entry name" value="DDR_dom"/>
</dbReference>
<dbReference type="Proteomes" id="UP000281393">
    <property type="component" value="Chromosome"/>
</dbReference>
<protein>
    <submittedName>
        <fullName evidence="2">Diol dehydratase-reactivating factor alpha subunit</fullName>
    </submittedName>
</protein>
<accession>A0A447JMP5</accession>
<evidence type="ECO:0000259" key="1">
    <source>
        <dbReference type="Pfam" id="PF08841"/>
    </source>
</evidence>
<name>A0A447JMP5_SALET</name>
<feature type="domain" description="Diol dehydratase reactivase ATPase-like" evidence="1">
    <location>
        <begin position="8"/>
        <end position="37"/>
    </location>
</feature>
<dbReference type="Gene3D" id="3.30.420.40">
    <property type="match status" value="1"/>
</dbReference>
<sequence>MPPLSITMVQYGVVAGQGNIRGTEGPRNAVATGLVLAGEAKK</sequence>